<organism evidence="4 5">
    <name type="scientific">Gemmatirosa kalamazoonensis</name>
    <dbReference type="NCBI Taxonomy" id="861299"/>
    <lineage>
        <taxon>Bacteria</taxon>
        <taxon>Pseudomonadati</taxon>
        <taxon>Gemmatimonadota</taxon>
        <taxon>Gemmatimonadia</taxon>
        <taxon>Gemmatimonadales</taxon>
        <taxon>Gemmatimonadaceae</taxon>
        <taxon>Gemmatirosa</taxon>
    </lineage>
</organism>
<dbReference type="GO" id="GO:0016491">
    <property type="term" value="F:oxidoreductase activity"/>
    <property type="evidence" value="ECO:0007669"/>
    <property type="project" value="UniProtKB-KW"/>
</dbReference>
<dbReference type="InParanoid" id="W0RUD2"/>
<keyword evidence="4" id="KW-0614">Plasmid</keyword>
<keyword evidence="1" id="KW-0560">Oxidoreductase</keyword>
<dbReference type="PANTHER" id="PTHR43818:SF11">
    <property type="entry name" value="BCDNA.GH03377"/>
    <property type="match status" value="1"/>
</dbReference>
<dbReference type="EMBL" id="CP007130">
    <property type="protein sequence ID" value="AHG93178.1"/>
    <property type="molecule type" value="Genomic_DNA"/>
</dbReference>
<accession>W0RUD2</accession>
<dbReference type="eggNOG" id="COG0673">
    <property type="taxonomic scope" value="Bacteria"/>
</dbReference>
<dbReference type="SUPFAM" id="SSF51735">
    <property type="entry name" value="NAD(P)-binding Rossmann-fold domains"/>
    <property type="match status" value="1"/>
</dbReference>
<dbReference type="SUPFAM" id="SSF55347">
    <property type="entry name" value="Glyceraldehyde-3-phosphate dehydrogenase-like, C-terminal domain"/>
    <property type="match status" value="1"/>
</dbReference>
<evidence type="ECO:0000313" key="5">
    <source>
        <dbReference type="Proteomes" id="UP000019151"/>
    </source>
</evidence>
<proteinExistence type="predicted"/>
<dbReference type="InterPro" id="IPR055170">
    <property type="entry name" value="GFO_IDH_MocA-like_dom"/>
</dbReference>
<protein>
    <submittedName>
        <fullName evidence="4">Oxidoreductase domain protein</fullName>
    </submittedName>
</protein>
<dbReference type="HOGENOM" id="CLU_023194_17_2_0"/>
<dbReference type="KEGG" id="gba:J421_5643"/>
<evidence type="ECO:0000256" key="1">
    <source>
        <dbReference type="ARBA" id="ARBA00023002"/>
    </source>
</evidence>
<dbReference type="Pfam" id="PF01408">
    <property type="entry name" value="GFO_IDH_MocA"/>
    <property type="match status" value="1"/>
</dbReference>
<dbReference type="Gene3D" id="3.30.360.10">
    <property type="entry name" value="Dihydrodipicolinate Reductase, domain 2"/>
    <property type="match status" value="1"/>
</dbReference>
<name>W0RUD2_9BACT</name>
<dbReference type="GO" id="GO:0000166">
    <property type="term" value="F:nucleotide binding"/>
    <property type="evidence" value="ECO:0007669"/>
    <property type="project" value="InterPro"/>
</dbReference>
<dbReference type="AlphaFoldDB" id="W0RUD2"/>
<evidence type="ECO:0000259" key="3">
    <source>
        <dbReference type="Pfam" id="PF22725"/>
    </source>
</evidence>
<dbReference type="InterPro" id="IPR000683">
    <property type="entry name" value="Gfo/Idh/MocA-like_OxRdtase_N"/>
</dbReference>
<dbReference type="Gene3D" id="3.40.50.720">
    <property type="entry name" value="NAD(P)-binding Rossmann-like Domain"/>
    <property type="match status" value="1"/>
</dbReference>
<dbReference type="InterPro" id="IPR050463">
    <property type="entry name" value="Gfo/Idh/MocA_oxidrdct_glycsds"/>
</dbReference>
<evidence type="ECO:0000313" key="4">
    <source>
        <dbReference type="EMBL" id="AHG93178.1"/>
    </source>
</evidence>
<feature type="domain" description="GFO/IDH/MocA-like oxidoreductase" evidence="3">
    <location>
        <begin position="131"/>
        <end position="282"/>
    </location>
</feature>
<keyword evidence="5" id="KW-1185">Reference proteome</keyword>
<dbReference type="InterPro" id="IPR036291">
    <property type="entry name" value="NAD(P)-bd_dom_sf"/>
</dbReference>
<dbReference type="RefSeq" id="WP_025414485.1">
    <property type="nucleotide sequence ID" value="NZ_CP007130.1"/>
</dbReference>
<reference evidence="4 5" key="1">
    <citation type="journal article" date="2014" name="Genome Announc.">
        <title>Genome Sequence and Methylome of Soil Bacterium Gemmatirosa kalamazoonensis KBS708T, a Member of the Rarely Cultivated Gemmatimonadetes Phylum.</title>
        <authorList>
            <person name="Debruyn J.M."/>
            <person name="Radosevich M."/>
            <person name="Wommack K.E."/>
            <person name="Polson S.W."/>
            <person name="Hauser L.J."/>
            <person name="Fawaz M.N."/>
            <person name="Korlach J."/>
            <person name="Tsai Y.C."/>
        </authorList>
    </citation>
    <scope>NUCLEOTIDE SEQUENCE [LARGE SCALE GENOMIC DNA]</scope>
    <source>
        <strain evidence="4 5">KBS708</strain>
        <plasmid evidence="5">Plasmid 2</plasmid>
    </source>
</reference>
<feature type="domain" description="Gfo/Idh/MocA-like oxidoreductase N-terminal" evidence="2">
    <location>
        <begin position="4"/>
        <end position="122"/>
    </location>
</feature>
<gene>
    <name evidence="4" type="ORF">J421_5643</name>
</gene>
<dbReference type="Proteomes" id="UP000019151">
    <property type="component" value="Plasmid 2"/>
</dbReference>
<dbReference type="Pfam" id="PF22725">
    <property type="entry name" value="GFO_IDH_MocA_C3"/>
    <property type="match status" value="1"/>
</dbReference>
<dbReference type="OrthoDB" id="9815825at2"/>
<sequence>MPPINVAVIGSGFMGAAHVDALRRVPNVAVVAIASADRPRAQEIAGQFGIPHVLDDWHDLLGRADVHAVHNCTPNNLHFEVNKALLGAGKHVLSEKPLTMTSAESSELVRLARDAGVATAINFNYRGYPLVQQARGMVQRGELGDLFVVHGHYLQDWLLYDTDYNWRLESAVSGKSRAIADIGSHWCDLVQFVTGRKITRVFAHLFRAHETRKKPTQEVETYKGKELGAPHEYDEVPIDTEDGGFVLAELEGGLRGSLVVSQVSAGRKNRQWIEVDGSKSALSWNQEEPNTLWIGYRDKPNETLIKDPSLMDANARGYAHYPGGHPEGYPDGPRNLFRNLYRYIAAGKKPGVDAADFPTFEDGHAEVVIVDAVLASHEQQRWVDVNH</sequence>
<geneLocation type="plasmid" evidence="4 5">
    <name>2</name>
</geneLocation>
<evidence type="ECO:0000259" key="2">
    <source>
        <dbReference type="Pfam" id="PF01408"/>
    </source>
</evidence>
<dbReference type="PANTHER" id="PTHR43818">
    <property type="entry name" value="BCDNA.GH03377"/>
    <property type="match status" value="1"/>
</dbReference>